<evidence type="ECO:0000313" key="3">
    <source>
        <dbReference type="Proteomes" id="UP000298652"/>
    </source>
</evidence>
<organism evidence="2 3">
    <name type="scientific">Setaria viridis</name>
    <name type="common">Green bristlegrass</name>
    <name type="synonym">Setaria italica subsp. viridis</name>
    <dbReference type="NCBI Taxonomy" id="4556"/>
    <lineage>
        <taxon>Eukaryota</taxon>
        <taxon>Viridiplantae</taxon>
        <taxon>Streptophyta</taxon>
        <taxon>Embryophyta</taxon>
        <taxon>Tracheophyta</taxon>
        <taxon>Spermatophyta</taxon>
        <taxon>Magnoliopsida</taxon>
        <taxon>Liliopsida</taxon>
        <taxon>Poales</taxon>
        <taxon>Poaceae</taxon>
        <taxon>PACMAD clade</taxon>
        <taxon>Panicoideae</taxon>
        <taxon>Panicodae</taxon>
        <taxon>Paniceae</taxon>
        <taxon>Cenchrinae</taxon>
        <taxon>Setaria</taxon>
    </lineage>
</organism>
<dbReference type="Gramene" id="TKW21203">
    <property type="protein sequence ID" value="TKW21203"/>
    <property type="gene ID" value="SEVIR_4G176602v2"/>
</dbReference>
<reference evidence="2" key="1">
    <citation type="submission" date="2019-03" db="EMBL/GenBank/DDBJ databases">
        <title>WGS assembly of Setaria viridis.</title>
        <authorList>
            <person name="Huang P."/>
            <person name="Jenkins J."/>
            <person name="Grimwood J."/>
            <person name="Barry K."/>
            <person name="Healey A."/>
            <person name="Mamidi S."/>
            <person name="Sreedasyam A."/>
            <person name="Shu S."/>
            <person name="Feldman M."/>
            <person name="Wu J."/>
            <person name="Yu Y."/>
            <person name="Chen C."/>
            <person name="Johnson J."/>
            <person name="Rokhsar D."/>
            <person name="Baxter I."/>
            <person name="Schmutz J."/>
            <person name="Brutnell T."/>
            <person name="Kellogg E."/>
        </authorList>
    </citation>
    <scope>NUCLEOTIDE SEQUENCE [LARGE SCALE GENOMIC DNA]</scope>
</reference>
<protein>
    <submittedName>
        <fullName evidence="2">Uncharacterized protein</fullName>
    </submittedName>
</protein>
<dbReference type="EMBL" id="CM016555">
    <property type="protein sequence ID" value="TKW21203.1"/>
    <property type="molecule type" value="Genomic_DNA"/>
</dbReference>
<accession>A0A4U6V1S7</accession>
<evidence type="ECO:0000313" key="2">
    <source>
        <dbReference type="EMBL" id="TKW21203.1"/>
    </source>
</evidence>
<dbReference type="AlphaFoldDB" id="A0A4U6V1S7"/>
<feature type="signal peptide" evidence="1">
    <location>
        <begin position="1"/>
        <end position="20"/>
    </location>
</feature>
<feature type="chain" id="PRO_5020349806" evidence="1">
    <location>
        <begin position="21"/>
        <end position="73"/>
    </location>
</feature>
<keyword evidence="3" id="KW-1185">Reference proteome</keyword>
<evidence type="ECO:0000256" key="1">
    <source>
        <dbReference type="SAM" id="SignalP"/>
    </source>
</evidence>
<proteinExistence type="predicted"/>
<name>A0A4U6V1S7_SETVI</name>
<dbReference type="Proteomes" id="UP000298652">
    <property type="component" value="Chromosome 4"/>
</dbReference>
<sequence>MLKPLSLLLVALGLPSSLLGGWSSGIPPRTARTGTGDVRVGLMVTSDPRVSFDLFFFRCSRTPQACLNFEPEL</sequence>
<keyword evidence="1" id="KW-0732">Signal</keyword>
<gene>
    <name evidence="2" type="ORF">SEVIR_4G176602v2</name>
</gene>